<dbReference type="PROSITE" id="PS50002">
    <property type="entry name" value="SH3"/>
    <property type="match status" value="1"/>
</dbReference>
<evidence type="ECO:0000313" key="6">
    <source>
        <dbReference type="Proteomes" id="UP000789739"/>
    </source>
</evidence>
<name>A0A9N9D2X0_9GLOM</name>
<dbReference type="EMBL" id="CAJVPI010001626">
    <property type="protein sequence ID" value="CAG8621006.1"/>
    <property type="molecule type" value="Genomic_DNA"/>
</dbReference>
<dbReference type="Pfam" id="PF00018">
    <property type="entry name" value="SH3_1"/>
    <property type="match status" value="1"/>
</dbReference>
<evidence type="ECO:0000256" key="3">
    <source>
        <dbReference type="SAM" id="MobiDB-lite"/>
    </source>
</evidence>
<dbReference type="PANTHER" id="PTHR46333:SF2">
    <property type="entry name" value="CYTOKINESIS PROTEIN 3"/>
    <property type="match status" value="1"/>
</dbReference>
<evidence type="ECO:0000259" key="4">
    <source>
        <dbReference type="PROSITE" id="PS50002"/>
    </source>
</evidence>
<dbReference type="InterPro" id="IPR036028">
    <property type="entry name" value="SH3-like_dom_sf"/>
</dbReference>
<reference evidence="5" key="1">
    <citation type="submission" date="2021-06" db="EMBL/GenBank/DDBJ databases">
        <authorList>
            <person name="Kallberg Y."/>
            <person name="Tangrot J."/>
            <person name="Rosling A."/>
        </authorList>
    </citation>
    <scope>NUCLEOTIDE SEQUENCE</scope>
    <source>
        <strain evidence="5">BR232B</strain>
    </source>
</reference>
<dbReference type="InterPro" id="IPR052557">
    <property type="entry name" value="CAP/Cytokinesis_protein"/>
</dbReference>
<dbReference type="Gene3D" id="2.30.30.40">
    <property type="entry name" value="SH3 Domains"/>
    <property type="match status" value="1"/>
</dbReference>
<feature type="region of interest" description="Disordered" evidence="3">
    <location>
        <begin position="73"/>
        <end position="177"/>
    </location>
</feature>
<dbReference type="SMART" id="SM00326">
    <property type="entry name" value="SH3"/>
    <property type="match status" value="1"/>
</dbReference>
<accession>A0A9N9D2X0</accession>
<evidence type="ECO:0000256" key="1">
    <source>
        <dbReference type="ARBA" id="ARBA00022443"/>
    </source>
</evidence>
<feature type="compositionally biased region" description="Low complexity" evidence="3">
    <location>
        <begin position="149"/>
        <end position="171"/>
    </location>
</feature>
<keyword evidence="6" id="KW-1185">Reference proteome</keyword>
<protein>
    <submittedName>
        <fullName evidence="5">9592_t:CDS:1</fullName>
    </submittedName>
</protein>
<dbReference type="OrthoDB" id="19092at2759"/>
<keyword evidence="1 2" id="KW-0728">SH3 domain</keyword>
<organism evidence="5 6">
    <name type="scientific">Paraglomus brasilianum</name>
    <dbReference type="NCBI Taxonomy" id="144538"/>
    <lineage>
        <taxon>Eukaryota</taxon>
        <taxon>Fungi</taxon>
        <taxon>Fungi incertae sedis</taxon>
        <taxon>Mucoromycota</taxon>
        <taxon>Glomeromycotina</taxon>
        <taxon>Glomeromycetes</taxon>
        <taxon>Paraglomerales</taxon>
        <taxon>Paraglomeraceae</taxon>
        <taxon>Paraglomus</taxon>
    </lineage>
</organism>
<evidence type="ECO:0000313" key="5">
    <source>
        <dbReference type="EMBL" id="CAG8621006.1"/>
    </source>
</evidence>
<feature type="compositionally biased region" description="Polar residues" evidence="3">
    <location>
        <begin position="73"/>
        <end position="93"/>
    </location>
</feature>
<gene>
    <name evidence="5" type="ORF">PBRASI_LOCUS8707</name>
</gene>
<comment type="caution">
    <text evidence="5">The sequence shown here is derived from an EMBL/GenBank/DDBJ whole genome shotgun (WGS) entry which is preliminary data.</text>
</comment>
<evidence type="ECO:0000256" key="2">
    <source>
        <dbReference type="PROSITE-ProRule" id="PRU00192"/>
    </source>
</evidence>
<sequence>MATDWESLLWQPLYTVKAKTAYHSGHGMDLSFEEGEIIDVLGIENDDWWNGAVINSNKFGSFPKKFVEVVSSQITTPSRRQSTMQRPSSNLSREPTHSNNDRSSQDEHPKKHDRSAQRVKPSQQDRSSYIARTNTNSKPVDLPQRPVTRPKASLPSRSSSTSTASSLNSSKPKLTESLIESVPESITDASDREDPLANCNPVLEEDFEGCLDCSVIDFSIIDDWARDAPATESSSIDRLSEYLTSAWDYDIYKLRCIFTWIALNIAYDTASFFAGELNERQVGEPKCLETEIKMV</sequence>
<proteinExistence type="predicted"/>
<dbReference type="AlphaFoldDB" id="A0A9N9D2X0"/>
<feature type="compositionally biased region" description="Basic and acidic residues" evidence="3">
    <location>
        <begin position="94"/>
        <end position="116"/>
    </location>
</feature>
<feature type="compositionally biased region" description="Polar residues" evidence="3">
    <location>
        <begin position="120"/>
        <end position="138"/>
    </location>
</feature>
<dbReference type="SUPFAM" id="SSF50044">
    <property type="entry name" value="SH3-domain"/>
    <property type="match status" value="1"/>
</dbReference>
<dbReference type="PANTHER" id="PTHR46333">
    <property type="entry name" value="CYTOKINESIS PROTEIN 3"/>
    <property type="match status" value="1"/>
</dbReference>
<feature type="domain" description="SH3" evidence="4">
    <location>
        <begin position="11"/>
        <end position="72"/>
    </location>
</feature>
<dbReference type="GO" id="GO:0005737">
    <property type="term" value="C:cytoplasm"/>
    <property type="evidence" value="ECO:0007669"/>
    <property type="project" value="TreeGrafter"/>
</dbReference>
<dbReference type="InterPro" id="IPR001452">
    <property type="entry name" value="SH3_domain"/>
</dbReference>
<dbReference type="Proteomes" id="UP000789739">
    <property type="component" value="Unassembled WGS sequence"/>
</dbReference>